<sequence length="212" mass="23835">MANKIKNKNIKRTWIQYGVIAVVAITLYATGLHTDVIGFAQRGLLATGLMNPDVEEIAELRQEEKENEGEMAKVSDFPKADFNLQLIDKDGNSKSLAELKGKVIFLNFWATWCPPCIAEMPSIDKLHEEMGDEVEFVMLSLDQDFEKAKAFDKRKGYDLPIYAPASNLPPMFQSSAIPTTFIIDTDGNLVLTHEGMADYSDPEFKKFLHSLK</sequence>
<reference evidence="3 4" key="1">
    <citation type="submission" date="2020-08" db="EMBL/GenBank/DDBJ databases">
        <title>Arenibacter gaetbuli sp. nov., isolated from a sand dune.</title>
        <authorList>
            <person name="Park S."/>
            <person name="Yoon J.-H."/>
        </authorList>
    </citation>
    <scope>NUCLEOTIDE SEQUENCE [LARGE SCALE GENOMIC DNA]</scope>
    <source>
        <strain evidence="3 4">BSSL-BM3</strain>
    </source>
</reference>
<dbReference type="Proteomes" id="UP000618952">
    <property type="component" value="Unassembled WGS sequence"/>
</dbReference>
<keyword evidence="1" id="KW-0812">Transmembrane</keyword>
<dbReference type="InterPro" id="IPR013766">
    <property type="entry name" value="Thioredoxin_domain"/>
</dbReference>
<keyword evidence="4" id="KW-1185">Reference proteome</keyword>
<protein>
    <submittedName>
        <fullName evidence="3">TlpA family protein disulfide reductase</fullName>
    </submittedName>
</protein>
<proteinExistence type="predicted"/>
<accession>A0ABR7QR69</accession>
<dbReference type="InterPro" id="IPR036249">
    <property type="entry name" value="Thioredoxin-like_sf"/>
</dbReference>
<evidence type="ECO:0000256" key="1">
    <source>
        <dbReference type="SAM" id="Phobius"/>
    </source>
</evidence>
<comment type="caution">
    <text evidence="3">The sequence shown here is derived from an EMBL/GenBank/DDBJ whole genome shotgun (WGS) entry which is preliminary data.</text>
</comment>
<dbReference type="SUPFAM" id="SSF52833">
    <property type="entry name" value="Thioredoxin-like"/>
    <property type="match status" value="1"/>
</dbReference>
<dbReference type="InterPro" id="IPR013740">
    <property type="entry name" value="Redoxin"/>
</dbReference>
<name>A0ABR7QR69_9FLAO</name>
<dbReference type="PANTHER" id="PTHR42852">
    <property type="entry name" value="THIOL:DISULFIDE INTERCHANGE PROTEIN DSBE"/>
    <property type="match status" value="1"/>
</dbReference>
<dbReference type="Gene3D" id="3.40.30.10">
    <property type="entry name" value="Glutaredoxin"/>
    <property type="match status" value="1"/>
</dbReference>
<dbReference type="PROSITE" id="PS51352">
    <property type="entry name" value="THIOREDOXIN_2"/>
    <property type="match status" value="1"/>
</dbReference>
<evidence type="ECO:0000259" key="2">
    <source>
        <dbReference type="PROSITE" id="PS51352"/>
    </source>
</evidence>
<dbReference type="EMBL" id="JACLHY010000019">
    <property type="protein sequence ID" value="MBC8769559.1"/>
    <property type="molecule type" value="Genomic_DNA"/>
</dbReference>
<evidence type="ECO:0000313" key="3">
    <source>
        <dbReference type="EMBL" id="MBC8769559.1"/>
    </source>
</evidence>
<dbReference type="InterPro" id="IPR050553">
    <property type="entry name" value="Thioredoxin_ResA/DsbE_sf"/>
</dbReference>
<dbReference type="CDD" id="cd02966">
    <property type="entry name" value="TlpA_like_family"/>
    <property type="match status" value="1"/>
</dbReference>
<keyword evidence="1" id="KW-1133">Transmembrane helix</keyword>
<dbReference type="Pfam" id="PF08534">
    <property type="entry name" value="Redoxin"/>
    <property type="match status" value="1"/>
</dbReference>
<dbReference type="RefSeq" id="WP_187586502.1">
    <property type="nucleotide sequence ID" value="NZ_JACLHY010000019.1"/>
</dbReference>
<evidence type="ECO:0000313" key="4">
    <source>
        <dbReference type="Proteomes" id="UP000618952"/>
    </source>
</evidence>
<gene>
    <name evidence="3" type="ORF">H4O18_16290</name>
</gene>
<feature type="transmembrane region" description="Helical" evidence="1">
    <location>
        <begin position="14"/>
        <end position="32"/>
    </location>
</feature>
<feature type="domain" description="Thioredoxin" evidence="2">
    <location>
        <begin position="66"/>
        <end position="212"/>
    </location>
</feature>
<organism evidence="3 4">
    <name type="scientific">Arenibacter arenosicollis</name>
    <dbReference type="NCBI Taxonomy" id="2762274"/>
    <lineage>
        <taxon>Bacteria</taxon>
        <taxon>Pseudomonadati</taxon>
        <taxon>Bacteroidota</taxon>
        <taxon>Flavobacteriia</taxon>
        <taxon>Flavobacteriales</taxon>
        <taxon>Flavobacteriaceae</taxon>
        <taxon>Arenibacter</taxon>
    </lineage>
</organism>
<dbReference type="PANTHER" id="PTHR42852:SF17">
    <property type="entry name" value="THIOREDOXIN-LIKE PROTEIN HI_1115"/>
    <property type="match status" value="1"/>
</dbReference>
<keyword evidence="1" id="KW-0472">Membrane</keyword>